<dbReference type="Gene3D" id="3.40.50.300">
    <property type="entry name" value="P-loop containing nucleotide triphosphate hydrolases"/>
    <property type="match status" value="2"/>
</dbReference>
<dbReference type="AlphaFoldDB" id="A0A0W1KI32"/>
<dbReference type="EMBL" id="LNIZ01000007">
    <property type="protein sequence ID" value="KTF03668.1"/>
    <property type="molecule type" value="Genomic_DNA"/>
</dbReference>
<dbReference type="SMART" id="SM00487">
    <property type="entry name" value="DEXDc"/>
    <property type="match status" value="1"/>
</dbReference>
<dbReference type="CDD" id="cd22332">
    <property type="entry name" value="HsdR_N"/>
    <property type="match status" value="1"/>
</dbReference>
<keyword evidence="7" id="KW-0255">Endonuclease</keyword>
<evidence type="ECO:0000256" key="6">
    <source>
        <dbReference type="ARBA" id="ARBA00022747"/>
    </source>
</evidence>
<dbReference type="InterPro" id="IPR051268">
    <property type="entry name" value="Type-I_R_enzyme_R_subunit"/>
</dbReference>
<comment type="function">
    <text evidence="11">Subunit R is required for both nuclease and ATPase activities, but not for modification.</text>
</comment>
<dbReference type="SUPFAM" id="SSF52540">
    <property type="entry name" value="P-loop containing nucleoside triphosphate hydrolases"/>
    <property type="match status" value="2"/>
</dbReference>
<keyword evidence="5 11" id="KW-0547">Nucleotide-binding</keyword>
<comment type="similarity">
    <text evidence="2 11">Belongs to the HsdR family.</text>
</comment>
<dbReference type="GO" id="GO:0005524">
    <property type="term" value="F:ATP binding"/>
    <property type="evidence" value="ECO:0007669"/>
    <property type="project" value="UniProtKB-KW"/>
</dbReference>
<dbReference type="Pfam" id="PF12008">
    <property type="entry name" value="EcoR124_C"/>
    <property type="match status" value="1"/>
</dbReference>
<keyword evidence="4" id="KW-0540">Nuclease</keyword>
<dbReference type="InterPro" id="IPR014001">
    <property type="entry name" value="Helicase_ATP-bd"/>
</dbReference>
<dbReference type="Gene3D" id="3.90.1570.50">
    <property type="match status" value="1"/>
</dbReference>
<keyword evidence="14" id="KW-1185">Reference proteome</keyword>
<dbReference type="InterPro" id="IPR027417">
    <property type="entry name" value="P-loop_NTPase"/>
</dbReference>
<dbReference type="PANTHER" id="PTHR30195">
    <property type="entry name" value="TYPE I SITE-SPECIFIC DEOXYRIBONUCLEASE PROTEIN SUBUNIT M AND R"/>
    <property type="match status" value="1"/>
</dbReference>
<dbReference type="PROSITE" id="PS51192">
    <property type="entry name" value="HELICASE_ATP_BIND_1"/>
    <property type="match status" value="1"/>
</dbReference>
<dbReference type="InterPro" id="IPR022625">
    <property type="entry name" value="TypeI_RM_Rsu_C"/>
</dbReference>
<dbReference type="RefSeq" id="WP_062613988.1">
    <property type="nucleotide sequence ID" value="NZ_LNIZ01000007.1"/>
</dbReference>
<dbReference type="NCBIfam" id="TIGR00348">
    <property type="entry name" value="hsdR"/>
    <property type="match status" value="1"/>
</dbReference>
<evidence type="ECO:0000313" key="13">
    <source>
        <dbReference type="EMBL" id="KTF03668.1"/>
    </source>
</evidence>
<dbReference type="InterPro" id="IPR055180">
    <property type="entry name" value="HsdR_RecA-like_helicase_dom_2"/>
</dbReference>
<evidence type="ECO:0000256" key="2">
    <source>
        <dbReference type="ARBA" id="ARBA00008598"/>
    </source>
</evidence>
<evidence type="ECO:0000256" key="3">
    <source>
        <dbReference type="ARBA" id="ARBA00011296"/>
    </source>
</evidence>
<evidence type="ECO:0000259" key="12">
    <source>
        <dbReference type="PROSITE" id="PS51192"/>
    </source>
</evidence>
<comment type="caution">
    <text evidence="13">The sequence shown here is derived from an EMBL/GenBank/DDBJ whole genome shotgun (WGS) entry which is preliminary data.</text>
</comment>
<gene>
    <name evidence="13" type="primary">hsdR_2</name>
    <name evidence="13" type="ORF">AQZ59_01456</name>
</gene>
<dbReference type="GO" id="GO:0003677">
    <property type="term" value="F:DNA binding"/>
    <property type="evidence" value="ECO:0007669"/>
    <property type="project" value="UniProtKB-KW"/>
</dbReference>
<proteinExistence type="inferred from homology"/>
<sequence length="1062" mass="120307">MTFERESDFEEAVIEVLKQNGWNDSGGVLKNPTEEDLIRNWAEILFANNKHRDRLNGVPLTDSEMAQILDKVQELRTPYALNAFINGKTVSIKRDNPDDPEHFGKEISLKIYDRQEIAAGDSRYQIAQQPRYPAHNRIRNDRRGDLCLLINGMPVIHIELKRSGVAVSQATNQIEKYSHEGVFTGIFQLVQVFVAMTPTELKYFANAGPDRFNPAYFFHWADVNNEPMCAGGDTTPHPWKRVTEKLLSIPMAHQLIGFYTVADATDGSLKVMRSYQYYAASAISNAVRNHDWKTPPLAGQSGHLGGYIWHTTGSGKTMTSFKSAQLIADSGDADKVVFLMDRIELGTQSLREYRAFADDAADIQGTRSTLELREKLLSSSPSEKLIVTSIQKMSKLKIDGDMLRQHDVEMLARKRIVFVVDEAHRSTFGEMLQTIKQTFPNALYFGFTGTPILTENKKKDTTTSMVFGSELHRYSIADGIRDGNVLGFDVYQVTTFKDAEVRKAVALEKAKASSVDEALADTRKKDVFYRYMNEVPMGPSQDELGRSQESIEGHLTQAQYGDDTAHKDMVVSDILDQFQVLSHGGKFHAILATSSIPEAITYYRKFKDQAPRLNVTALFDSSVDNSDGAIVKGDALEEIIEDYNSCYRKSFTIPTWALMKKDIAARLAHKTPYVTIDRDRDERIDLLIVVDQMLTGFDSKWVNTLYLDKIILFESIIQAFSRTNRVFGPDKPFGTVRYYRKPHTMKRNIEAAVKLYSGEKPLDIFVQKLPENIDLMNEQAAAIRNLFEVAGVADLSRLPDTEEERKMFAKMFIEFDRALEAARIQGFTWDTSTYEFIDDDERQVTRTVAIDERTYRIMVQRYKELFSAGGSADTSVPYDLAGHTIENDTERIDADYMELRFTKWLRALNSGDPNLGAIANELHRSFAALSQEDQRHAQTLIHDIEYGRAVVEEGQTLRDCINAYAKRTENAQVAQVVDGFGVDRSALEELLRLRLTENNLNEFGRFDELATTIDASRAIQFLSEHGSSYASVFGAKMRVRTLLKDFVLEGGFDLEERIRMEG</sequence>
<evidence type="ECO:0000256" key="4">
    <source>
        <dbReference type="ARBA" id="ARBA00022722"/>
    </source>
</evidence>
<dbReference type="Pfam" id="PF22679">
    <property type="entry name" value="T1R_D3-like"/>
    <property type="match status" value="1"/>
</dbReference>
<organism evidence="13 14">
    <name type="scientific">Trueperella bernardiae</name>
    <dbReference type="NCBI Taxonomy" id="59561"/>
    <lineage>
        <taxon>Bacteria</taxon>
        <taxon>Bacillati</taxon>
        <taxon>Actinomycetota</taxon>
        <taxon>Actinomycetes</taxon>
        <taxon>Actinomycetales</taxon>
        <taxon>Actinomycetaceae</taxon>
        <taxon>Trueperella</taxon>
    </lineage>
</organism>
<accession>A0A0W1KI32</accession>
<evidence type="ECO:0000256" key="10">
    <source>
        <dbReference type="ARBA" id="ARBA00023125"/>
    </source>
</evidence>
<dbReference type="STRING" id="59561.AQZ59_01456"/>
<comment type="subunit">
    <text evidence="3 11">The type I restriction/modification system is composed of three polypeptides R, M and S.</text>
</comment>
<dbReference type="OrthoDB" id="9758243at2"/>
<keyword evidence="6 11" id="KW-0680">Restriction system</keyword>
<evidence type="ECO:0000256" key="5">
    <source>
        <dbReference type="ARBA" id="ARBA00022741"/>
    </source>
</evidence>
<dbReference type="Pfam" id="PF18766">
    <property type="entry name" value="SWI2_SNF2"/>
    <property type="match status" value="1"/>
</dbReference>
<name>A0A0W1KI32_9ACTO</name>
<keyword evidence="8 11" id="KW-0378">Hydrolase</keyword>
<evidence type="ECO:0000256" key="8">
    <source>
        <dbReference type="ARBA" id="ARBA00022801"/>
    </source>
</evidence>
<keyword evidence="9 11" id="KW-0067">ATP-binding</keyword>
<keyword evidence="10 11" id="KW-0238">DNA-binding</keyword>
<dbReference type="PANTHER" id="PTHR30195:SF16">
    <property type="entry name" value="TYPE I RESTRICTION ENZYME ENDONUCLEASE SUBUNIT"/>
    <property type="match status" value="1"/>
</dbReference>
<evidence type="ECO:0000256" key="11">
    <source>
        <dbReference type="RuleBase" id="RU364115"/>
    </source>
</evidence>
<evidence type="ECO:0000313" key="14">
    <source>
        <dbReference type="Proteomes" id="UP000054404"/>
    </source>
</evidence>
<dbReference type="Proteomes" id="UP000054404">
    <property type="component" value="Unassembled WGS sequence"/>
</dbReference>
<dbReference type="Pfam" id="PF04313">
    <property type="entry name" value="HSDR_N"/>
    <property type="match status" value="1"/>
</dbReference>
<dbReference type="InterPro" id="IPR007409">
    <property type="entry name" value="Restrct_endonuc_type1_HsdR_N"/>
</dbReference>
<dbReference type="EC" id="3.1.21.3" evidence="11"/>
<dbReference type="InterPro" id="IPR004473">
    <property type="entry name" value="Restrct_endonuc_typeI_HsdR"/>
</dbReference>
<dbReference type="GO" id="GO:0009307">
    <property type="term" value="P:DNA restriction-modification system"/>
    <property type="evidence" value="ECO:0007669"/>
    <property type="project" value="UniProtKB-KW"/>
</dbReference>
<protein>
    <recommendedName>
        <fullName evidence="11">Type I restriction enzyme endonuclease subunit</fullName>
        <shortName evidence="11">R protein</shortName>
        <ecNumber evidence="11">3.1.21.3</ecNumber>
    </recommendedName>
</protein>
<evidence type="ECO:0000256" key="9">
    <source>
        <dbReference type="ARBA" id="ARBA00022840"/>
    </source>
</evidence>
<comment type="catalytic activity">
    <reaction evidence="1 11">
        <text>Endonucleolytic cleavage of DNA to give random double-stranded fragments with terminal 5'-phosphates, ATP is simultaneously hydrolyzed.</text>
        <dbReference type="EC" id="3.1.21.3"/>
    </reaction>
</comment>
<evidence type="ECO:0000256" key="1">
    <source>
        <dbReference type="ARBA" id="ARBA00000851"/>
    </source>
</evidence>
<dbReference type="InterPro" id="IPR040980">
    <property type="entry name" value="SWI2_SNF2"/>
</dbReference>
<dbReference type="REBASE" id="146859">
    <property type="entry name" value="Tbe504ORF1455P"/>
</dbReference>
<feature type="domain" description="Helicase ATP-binding" evidence="12">
    <location>
        <begin position="297"/>
        <end position="469"/>
    </location>
</feature>
<evidence type="ECO:0000256" key="7">
    <source>
        <dbReference type="ARBA" id="ARBA00022759"/>
    </source>
</evidence>
<dbReference type="GO" id="GO:0009035">
    <property type="term" value="F:type I site-specific deoxyribonuclease activity"/>
    <property type="evidence" value="ECO:0007669"/>
    <property type="project" value="UniProtKB-EC"/>
</dbReference>
<dbReference type="PATRIC" id="fig|59561.3.peg.1448"/>
<reference evidence="13 14" key="1">
    <citation type="submission" date="2015-11" db="EMBL/GenBank/DDBJ databases">
        <title>Draft Genome Sequence of the Type Strain Trueperella bernardiae LCDC 89-0504T, Isolated from Blood Culture.</title>
        <authorList>
            <person name="Bernier A.-M."/>
            <person name="Bernard K."/>
        </authorList>
    </citation>
    <scope>NUCLEOTIDE SEQUENCE [LARGE SCALE GENOMIC DNA]</scope>
    <source>
        <strain evidence="13 14">LCDC 89-0504</strain>
    </source>
</reference>